<evidence type="ECO:0000259" key="1">
    <source>
        <dbReference type="PROSITE" id="PS50104"/>
    </source>
</evidence>
<sequence>MSNWKSLPTKSWSVTGQTLIGLGASEGPYRTSYAIETGTESFLNGRVSAMIHITSNRSVAGAGLICRANEIRTFVAFYVVTSDIAAGQYHVHLAAFKEGRIVLSAKLKKTISIPDHQFHISLQFFSGDIIGEIAAGPEHHTLSYTVAEVPFPGNCGLIRFYNTTTVARKIQIEKISVAPILPERDEKGADDPAIYPYSVFLSHSSADKETVLKVIESFKRNNISYWVDHENIEYGDPIVAKIEDGLRKSKYIVVCLSEKFARSGWCRAEYGAILHREFSGDTSRRVIPLSLDGCKDSSAIPLLLSDKLRASFTDQTDFNKFITFLQN</sequence>
<dbReference type="RefSeq" id="WP_155441933.1">
    <property type="nucleotide sequence ID" value="NZ_WNLA01000026.1"/>
</dbReference>
<dbReference type="InterPro" id="IPR035897">
    <property type="entry name" value="Toll_tir_struct_dom_sf"/>
</dbReference>
<dbReference type="AlphaFoldDB" id="A0A6L6Q7Y7"/>
<protein>
    <submittedName>
        <fullName evidence="2">TIR domain-containing protein</fullName>
    </submittedName>
</protein>
<evidence type="ECO:0000313" key="3">
    <source>
        <dbReference type="Proteomes" id="UP000484015"/>
    </source>
</evidence>
<feature type="domain" description="TIR" evidence="1">
    <location>
        <begin position="195"/>
        <end position="327"/>
    </location>
</feature>
<dbReference type="InterPro" id="IPR000157">
    <property type="entry name" value="TIR_dom"/>
</dbReference>
<proteinExistence type="predicted"/>
<dbReference type="Pfam" id="PF13676">
    <property type="entry name" value="TIR_2"/>
    <property type="match status" value="1"/>
</dbReference>
<evidence type="ECO:0000313" key="2">
    <source>
        <dbReference type="EMBL" id="MTW05584.1"/>
    </source>
</evidence>
<name>A0A6L6Q7Y7_9BURK</name>
<comment type="caution">
    <text evidence="2">The sequence shown here is derived from an EMBL/GenBank/DDBJ whole genome shotgun (WGS) entry which is preliminary data.</text>
</comment>
<dbReference type="GO" id="GO:0007165">
    <property type="term" value="P:signal transduction"/>
    <property type="evidence" value="ECO:0007669"/>
    <property type="project" value="InterPro"/>
</dbReference>
<gene>
    <name evidence="2" type="ORF">GM668_26255</name>
</gene>
<dbReference type="SMART" id="SM00255">
    <property type="entry name" value="TIR"/>
    <property type="match status" value="1"/>
</dbReference>
<dbReference type="OrthoDB" id="8781855at2"/>
<dbReference type="PROSITE" id="PS50104">
    <property type="entry name" value="TIR"/>
    <property type="match status" value="1"/>
</dbReference>
<dbReference type="SUPFAM" id="SSF52200">
    <property type="entry name" value="Toll/Interleukin receptor TIR domain"/>
    <property type="match status" value="1"/>
</dbReference>
<dbReference type="EMBL" id="WNLA01000026">
    <property type="protein sequence ID" value="MTW05584.1"/>
    <property type="molecule type" value="Genomic_DNA"/>
</dbReference>
<organism evidence="2 3">
    <name type="scientific">Pseudoduganella ginsengisoli</name>
    <dbReference type="NCBI Taxonomy" id="1462440"/>
    <lineage>
        <taxon>Bacteria</taxon>
        <taxon>Pseudomonadati</taxon>
        <taxon>Pseudomonadota</taxon>
        <taxon>Betaproteobacteria</taxon>
        <taxon>Burkholderiales</taxon>
        <taxon>Oxalobacteraceae</taxon>
        <taxon>Telluria group</taxon>
        <taxon>Pseudoduganella</taxon>
    </lineage>
</organism>
<dbReference type="Gene3D" id="3.40.50.10140">
    <property type="entry name" value="Toll/interleukin-1 receptor homology (TIR) domain"/>
    <property type="match status" value="1"/>
</dbReference>
<dbReference type="Proteomes" id="UP000484015">
    <property type="component" value="Unassembled WGS sequence"/>
</dbReference>
<reference evidence="2 3" key="1">
    <citation type="submission" date="2019-11" db="EMBL/GenBank/DDBJ databases">
        <title>Type strains purchased from KCTC, JCM and DSMZ.</title>
        <authorList>
            <person name="Lu H."/>
        </authorList>
    </citation>
    <scope>NUCLEOTIDE SEQUENCE [LARGE SCALE GENOMIC DNA]</scope>
    <source>
        <strain evidence="2 3">KCTC 42409</strain>
    </source>
</reference>
<keyword evidence="3" id="KW-1185">Reference proteome</keyword>
<accession>A0A6L6Q7Y7</accession>